<dbReference type="InterPro" id="IPR002524">
    <property type="entry name" value="Cation_efflux"/>
</dbReference>
<dbReference type="InterPro" id="IPR058533">
    <property type="entry name" value="Cation_efflux_TM"/>
</dbReference>
<dbReference type="EMBL" id="KQ244490">
    <property type="protein sequence ID" value="KNC74354.1"/>
    <property type="molecule type" value="Genomic_DNA"/>
</dbReference>
<feature type="domain" description="Cation efflux protein transmembrane" evidence="7">
    <location>
        <begin position="264"/>
        <end position="470"/>
    </location>
</feature>
<evidence type="ECO:0000256" key="3">
    <source>
        <dbReference type="ARBA" id="ARBA00022692"/>
    </source>
</evidence>
<keyword evidence="9" id="KW-1185">Reference proteome</keyword>
<evidence type="ECO:0000256" key="2">
    <source>
        <dbReference type="ARBA" id="ARBA00022448"/>
    </source>
</evidence>
<dbReference type="Gene3D" id="3.30.70.1350">
    <property type="entry name" value="Cation efflux protein, cytoplasmic domain"/>
    <property type="match status" value="1"/>
</dbReference>
<evidence type="ECO:0000259" key="7">
    <source>
        <dbReference type="Pfam" id="PF01545"/>
    </source>
</evidence>
<feature type="region of interest" description="Disordered" evidence="6">
    <location>
        <begin position="152"/>
        <end position="246"/>
    </location>
</feature>
<evidence type="ECO:0000256" key="5">
    <source>
        <dbReference type="ARBA" id="ARBA00023136"/>
    </source>
</evidence>
<reference evidence="8 9" key="1">
    <citation type="submission" date="2011-02" db="EMBL/GenBank/DDBJ databases">
        <title>The Genome Sequence of Sphaeroforma arctica JP610.</title>
        <authorList>
            <consortium name="The Broad Institute Genome Sequencing Platform"/>
            <person name="Russ C."/>
            <person name="Cuomo C."/>
            <person name="Young S.K."/>
            <person name="Zeng Q."/>
            <person name="Gargeya S."/>
            <person name="Alvarado L."/>
            <person name="Berlin A."/>
            <person name="Chapman S.B."/>
            <person name="Chen Z."/>
            <person name="Freedman E."/>
            <person name="Gellesch M."/>
            <person name="Goldberg J."/>
            <person name="Griggs A."/>
            <person name="Gujja S."/>
            <person name="Heilman E."/>
            <person name="Heiman D."/>
            <person name="Howarth C."/>
            <person name="Mehta T."/>
            <person name="Neiman D."/>
            <person name="Pearson M."/>
            <person name="Roberts A."/>
            <person name="Saif S."/>
            <person name="Shea T."/>
            <person name="Shenoy N."/>
            <person name="Sisk P."/>
            <person name="Stolte C."/>
            <person name="Sykes S."/>
            <person name="White J."/>
            <person name="Yandava C."/>
            <person name="Burger G."/>
            <person name="Gray M.W."/>
            <person name="Holland P.W.H."/>
            <person name="King N."/>
            <person name="Lang F.B.F."/>
            <person name="Roger A.J."/>
            <person name="Ruiz-Trillo I."/>
            <person name="Haas B."/>
            <person name="Nusbaum C."/>
            <person name="Birren B."/>
        </authorList>
    </citation>
    <scope>NUCLEOTIDE SEQUENCE [LARGE SCALE GENOMIC DNA]</scope>
    <source>
        <strain evidence="8 9">JP610</strain>
    </source>
</reference>
<dbReference type="PANTHER" id="PTHR43840:SF15">
    <property type="entry name" value="MITOCHONDRIAL METAL TRANSPORTER 1-RELATED"/>
    <property type="match status" value="1"/>
</dbReference>
<dbReference type="OrthoDB" id="435980at2759"/>
<dbReference type="GeneID" id="25913599"/>
<feature type="compositionally biased region" description="Basic and acidic residues" evidence="6">
    <location>
        <begin position="179"/>
        <end position="189"/>
    </location>
</feature>
<dbReference type="InterPro" id="IPR036837">
    <property type="entry name" value="Cation_efflux_CTD_sf"/>
</dbReference>
<dbReference type="Gene3D" id="1.20.1510.10">
    <property type="entry name" value="Cation efflux protein transmembrane domain"/>
    <property type="match status" value="1"/>
</dbReference>
<dbReference type="AlphaFoldDB" id="A0A0L0FC93"/>
<dbReference type="RefSeq" id="XP_014148256.1">
    <property type="nucleotide sequence ID" value="XM_014292781.1"/>
</dbReference>
<evidence type="ECO:0000256" key="1">
    <source>
        <dbReference type="ARBA" id="ARBA00004141"/>
    </source>
</evidence>
<evidence type="ECO:0000256" key="4">
    <source>
        <dbReference type="ARBA" id="ARBA00022989"/>
    </source>
</evidence>
<proteinExistence type="predicted"/>
<dbReference type="Proteomes" id="UP000054560">
    <property type="component" value="Unassembled WGS sequence"/>
</dbReference>
<keyword evidence="4" id="KW-1133">Transmembrane helix</keyword>
<protein>
    <recommendedName>
        <fullName evidence="7">Cation efflux protein transmembrane domain-containing protein</fullName>
    </recommendedName>
</protein>
<dbReference type="InterPro" id="IPR027469">
    <property type="entry name" value="Cation_efflux_TMD_sf"/>
</dbReference>
<dbReference type="Pfam" id="PF01545">
    <property type="entry name" value="Cation_efflux"/>
    <property type="match status" value="1"/>
</dbReference>
<evidence type="ECO:0000313" key="8">
    <source>
        <dbReference type="EMBL" id="KNC74354.1"/>
    </source>
</evidence>
<name>A0A0L0FC93_9EUKA</name>
<comment type="subcellular location">
    <subcellularLocation>
        <location evidence="1">Membrane</location>
        <topology evidence="1">Multi-pass membrane protein</topology>
    </subcellularLocation>
</comment>
<dbReference type="SUPFAM" id="SSF161111">
    <property type="entry name" value="Cation efflux protein transmembrane domain-like"/>
    <property type="match status" value="1"/>
</dbReference>
<dbReference type="NCBIfam" id="TIGR01297">
    <property type="entry name" value="CDF"/>
    <property type="match status" value="1"/>
</dbReference>
<keyword evidence="3" id="KW-0812">Transmembrane</keyword>
<dbReference type="GO" id="GO:0008324">
    <property type="term" value="F:monoatomic cation transmembrane transporter activity"/>
    <property type="evidence" value="ECO:0007669"/>
    <property type="project" value="InterPro"/>
</dbReference>
<dbReference type="GO" id="GO:0016020">
    <property type="term" value="C:membrane"/>
    <property type="evidence" value="ECO:0007669"/>
    <property type="project" value="UniProtKB-SubCell"/>
</dbReference>
<organism evidence="8 9">
    <name type="scientific">Sphaeroforma arctica JP610</name>
    <dbReference type="NCBI Taxonomy" id="667725"/>
    <lineage>
        <taxon>Eukaryota</taxon>
        <taxon>Ichthyosporea</taxon>
        <taxon>Ichthyophonida</taxon>
        <taxon>Sphaeroforma</taxon>
    </lineage>
</organism>
<feature type="compositionally biased region" description="Polar residues" evidence="6">
    <location>
        <begin position="203"/>
        <end position="234"/>
    </location>
</feature>
<dbReference type="STRING" id="667725.A0A0L0FC93"/>
<feature type="compositionally biased region" description="Polar residues" evidence="6">
    <location>
        <begin position="152"/>
        <end position="176"/>
    </location>
</feature>
<dbReference type="SUPFAM" id="SSF160240">
    <property type="entry name" value="Cation efflux protein cytoplasmic domain-like"/>
    <property type="match status" value="1"/>
</dbReference>
<accession>A0A0L0FC93</accession>
<keyword evidence="2" id="KW-0813">Transport</keyword>
<dbReference type="PANTHER" id="PTHR43840">
    <property type="entry name" value="MITOCHONDRIAL METAL TRANSPORTER 1-RELATED"/>
    <property type="match status" value="1"/>
</dbReference>
<evidence type="ECO:0000256" key="6">
    <source>
        <dbReference type="SAM" id="MobiDB-lite"/>
    </source>
</evidence>
<keyword evidence="5" id="KW-0472">Membrane</keyword>
<evidence type="ECO:0000313" key="9">
    <source>
        <dbReference type="Proteomes" id="UP000054560"/>
    </source>
</evidence>
<gene>
    <name evidence="8" type="ORF">SARC_13095</name>
</gene>
<dbReference type="InterPro" id="IPR050291">
    <property type="entry name" value="CDF_Transporter"/>
</dbReference>
<dbReference type="eggNOG" id="KOG1485">
    <property type="taxonomic scope" value="Eukaryota"/>
</dbReference>
<sequence>MLIQLGKTPQLPASVLRGTSIIRKGPQIDPFRSYLSVLHIHPIRTTYARRAEGYGNLTTRVQNFKYSGAHIYSNRIQLHTTAGQNKQMGIHDDVHKCRYNNSYGYFYLQPYLFRGSGRSFSTIEGNRQAQKGVAEQGEPHTGSISEAYLQSVESAQVQSPPHSSTGTDTYETSHITLNIDKEKDADRVKPVPNSDTEPGGGRNNKTNSEDGTNTDTHGVNDTNIDTATSQQHTPIYSDAGDDPDSFEPMPRDKANYELDRIAKVGGVVNVCLMLIKGGAGVVVGSAGLLASAADSCSDLVGDAVLLWALEAAKKPPSIEHPWGHGRLETVASLGTGTLMLGAGLSVGWHSGIGLYDNFMASYGETISEHSHMLNSDWLPLGIGVALVSILSKEWLYRTTLKTAHSVGGSRVLEAHAHHHRSDALSAVAALFGLVGGMYGMGWADGVAGLLVSWLIAKQGGKICYESLSELADAGLDEGELKEMLVSARSIQGVEDIIHERARRLGPFVEFHATILVDPWQSISGARDLAEECRRIVMRQNTRVKFCLITTRPKRFAFEPCKHTGEGTRELKDMGMDEGIEPGMQDLGLWGDDHNHCMDEGQSHFSRRVMTEKLLRKTASSFPGITSVNRITLHRLHEDYKHIMTGYVVNITIDLADSDLMRCRQIALKLQKQLEKIELPDGSRPVKECDVHMDLTNIPSESL</sequence>